<evidence type="ECO:0000313" key="2">
    <source>
        <dbReference type="Proteomes" id="UP000627292"/>
    </source>
</evidence>
<dbReference type="RefSeq" id="WP_188954247.1">
    <property type="nucleotide sequence ID" value="NZ_BMIB01000003.1"/>
</dbReference>
<sequence length="100" mass="11332">MSNSITVIYPGEEPEAILLNYDIELTGKRQTITCYIVNEGVAQPVWLQLKKFSIPSLKEAKGYLPVFEQANNNNNIDTSLFIDHVYRQIMGQEKLVISEG</sequence>
<name>A0A917IZY0_9BACT</name>
<protein>
    <submittedName>
        <fullName evidence="1">Uncharacterized protein</fullName>
    </submittedName>
</protein>
<proteinExistence type="predicted"/>
<reference evidence="1" key="2">
    <citation type="submission" date="2020-09" db="EMBL/GenBank/DDBJ databases">
        <authorList>
            <person name="Sun Q."/>
            <person name="Zhou Y."/>
        </authorList>
    </citation>
    <scope>NUCLEOTIDE SEQUENCE</scope>
    <source>
        <strain evidence="1">CGMCC 1.15290</strain>
    </source>
</reference>
<reference evidence="1" key="1">
    <citation type="journal article" date="2014" name="Int. J. Syst. Evol. Microbiol.">
        <title>Complete genome sequence of Corynebacterium casei LMG S-19264T (=DSM 44701T), isolated from a smear-ripened cheese.</title>
        <authorList>
            <consortium name="US DOE Joint Genome Institute (JGI-PGF)"/>
            <person name="Walter F."/>
            <person name="Albersmeier A."/>
            <person name="Kalinowski J."/>
            <person name="Ruckert C."/>
        </authorList>
    </citation>
    <scope>NUCLEOTIDE SEQUENCE</scope>
    <source>
        <strain evidence="1">CGMCC 1.15290</strain>
    </source>
</reference>
<dbReference type="Proteomes" id="UP000627292">
    <property type="component" value="Unassembled WGS sequence"/>
</dbReference>
<keyword evidence="2" id="KW-1185">Reference proteome</keyword>
<accession>A0A917IZY0</accession>
<dbReference type="AlphaFoldDB" id="A0A917IZY0"/>
<organism evidence="1 2">
    <name type="scientific">Filimonas zeae</name>
    <dbReference type="NCBI Taxonomy" id="1737353"/>
    <lineage>
        <taxon>Bacteria</taxon>
        <taxon>Pseudomonadati</taxon>
        <taxon>Bacteroidota</taxon>
        <taxon>Chitinophagia</taxon>
        <taxon>Chitinophagales</taxon>
        <taxon>Chitinophagaceae</taxon>
        <taxon>Filimonas</taxon>
    </lineage>
</organism>
<evidence type="ECO:0000313" key="1">
    <source>
        <dbReference type="EMBL" id="GGH72579.1"/>
    </source>
</evidence>
<gene>
    <name evidence="1" type="ORF">GCM10011379_33170</name>
</gene>
<dbReference type="EMBL" id="BMIB01000003">
    <property type="protein sequence ID" value="GGH72579.1"/>
    <property type="molecule type" value="Genomic_DNA"/>
</dbReference>
<comment type="caution">
    <text evidence="1">The sequence shown here is derived from an EMBL/GenBank/DDBJ whole genome shotgun (WGS) entry which is preliminary data.</text>
</comment>